<sequence length="76" mass="9097">MLTDWDLSVLDFEEKWWQHAGGKEQAIREKFGASPTRYYQRLNQLIDHPEALAARPMLVRRLLRLRGARLRHRTAR</sequence>
<comment type="caution">
    <text evidence="1">The sequence shown here is derived from an EMBL/GenBank/DDBJ whole genome shotgun (WGS) entry which is preliminary data.</text>
</comment>
<accession>A0ABU8DZ17</accession>
<dbReference type="RefSeq" id="WP_336406061.1">
    <property type="nucleotide sequence ID" value="NZ_JBAPLU010000029.1"/>
</dbReference>
<gene>
    <name evidence="1" type="ORF">TEK04_19665</name>
</gene>
<dbReference type="EMBL" id="JBAPLU010000029">
    <property type="protein sequence ID" value="MEI4273945.1"/>
    <property type="molecule type" value="Genomic_DNA"/>
</dbReference>
<dbReference type="Pfam" id="PF11662">
    <property type="entry name" value="DUF3263"/>
    <property type="match status" value="1"/>
</dbReference>
<proteinExistence type="predicted"/>
<name>A0ABU8DZ17_9ACTN</name>
<protein>
    <submittedName>
        <fullName evidence="1">DUF3263 domain-containing protein</fullName>
    </submittedName>
</protein>
<reference evidence="1 2" key="1">
    <citation type="submission" date="2024-03" db="EMBL/GenBank/DDBJ databases">
        <title>Draft genome sequence of Klenkia sp. LSe6-5.</title>
        <authorList>
            <person name="Duangmal K."/>
            <person name="Chantavorakit T."/>
        </authorList>
    </citation>
    <scope>NUCLEOTIDE SEQUENCE [LARGE SCALE GENOMIC DNA]</scope>
    <source>
        <strain evidence="1 2">LSe6-5</strain>
    </source>
</reference>
<evidence type="ECO:0000313" key="2">
    <source>
        <dbReference type="Proteomes" id="UP001361570"/>
    </source>
</evidence>
<evidence type="ECO:0000313" key="1">
    <source>
        <dbReference type="EMBL" id="MEI4273945.1"/>
    </source>
</evidence>
<dbReference type="Proteomes" id="UP001361570">
    <property type="component" value="Unassembled WGS sequence"/>
</dbReference>
<keyword evidence="2" id="KW-1185">Reference proteome</keyword>
<dbReference type="InterPro" id="IPR021678">
    <property type="entry name" value="DUF3263"/>
</dbReference>
<organism evidence="1 2">
    <name type="scientific">Klenkia sesuvii</name>
    <dbReference type="NCBI Taxonomy" id="3103137"/>
    <lineage>
        <taxon>Bacteria</taxon>
        <taxon>Bacillati</taxon>
        <taxon>Actinomycetota</taxon>
        <taxon>Actinomycetes</taxon>
        <taxon>Geodermatophilales</taxon>
        <taxon>Geodermatophilaceae</taxon>
        <taxon>Klenkia</taxon>
    </lineage>
</organism>